<dbReference type="InterPro" id="IPR043502">
    <property type="entry name" value="DNA/RNA_pol_sf"/>
</dbReference>
<evidence type="ECO:0000259" key="10">
    <source>
        <dbReference type="PROSITE" id="PS51194"/>
    </source>
</evidence>
<evidence type="ECO:0000256" key="3">
    <source>
        <dbReference type="ARBA" id="ARBA00022695"/>
    </source>
</evidence>
<dbReference type="InterPro" id="IPR001650">
    <property type="entry name" value="Helicase_C-like"/>
</dbReference>
<feature type="domain" description="Helicase ATP-binding" evidence="9">
    <location>
        <begin position="70"/>
        <end position="243"/>
    </location>
</feature>
<dbReference type="InterPro" id="IPR027417">
    <property type="entry name" value="P-loop_NTPase"/>
</dbReference>
<dbReference type="CDD" id="cd08638">
    <property type="entry name" value="DNA_pol_A_theta"/>
    <property type="match status" value="1"/>
</dbReference>
<evidence type="ECO:0000259" key="9">
    <source>
        <dbReference type="PROSITE" id="PS51192"/>
    </source>
</evidence>
<dbReference type="InterPro" id="IPR019760">
    <property type="entry name" value="DNA-dir_DNA_pol_A_CS"/>
</dbReference>
<comment type="caution">
    <text evidence="11">The sequence shown here is derived from an EMBL/GenBank/DDBJ whole genome shotgun (WGS) entry which is preliminary data.</text>
</comment>
<feature type="region of interest" description="Disordered" evidence="8">
    <location>
        <begin position="1251"/>
        <end position="1271"/>
    </location>
</feature>
<dbReference type="Gene3D" id="1.10.10.10">
    <property type="entry name" value="Winged helix-like DNA-binding domain superfamily/Winged helix DNA-binding domain"/>
    <property type="match status" value="1"/>
</dbReference>
<accession>A0ABR1AGH8</accession>
<dbReference type="InterPro" id="IPR011545">
    <property type="entry name" value="DEAD/DEAH_box_helicase_dom"/>
</dbReference>
<dbReference type="PROSITE" id="PS51192">
    <property type="entry name" value="HELICASE_ATP_BIND_1"/>
    <property type="match status" value="1"/>
</dbReference>
<keyword evidence="12" id="KW-1185">Reference proteome</keyword>
<dbReference type="Gene3D" id="1.10.150.20">
    <property type="entry name" value="5' to 3' exonuclease, C-terminal subdomain"/>
    <property type="match status" value="1"/>
</dbReference>
<dbReference type="InterPro" id="IPR014001">
    <property type="entry name" value="Helicase_ATP-bd"/>
</dbReference>
<evidence type="ECO:0000256" key="6">
    <source>
        <dbReference type="ARBA" id="ARBA00022932"/>
    </source>
</evidence>
<protein>
    <recommendedName>
        <fullName evidence="1">DNA-directed DNA polymerase</fullName>
        <ecNumber evidence="1">2.7.7.7</ecNumber>
    </recommendedName>
</protein>
<dbReference type="InterPro" id="IPR046931">
    <property type="entry name" value="HTH_61"/>
</dbReference>
<evidence type="ECO:0000256" key="8">
    <source>
        <dbReference type="SAM" id="MobiDB-lite"/>
    </source>
</evidence>
<dbReference type="EMBL" id="JAWJWF010000049">
    <property type="protein sequence ID" value="KAK6619039.1"/>
    <property type="molecule type" value="Genomic_DNA"/>
</dbReference>
<keyword evidence="3" id="KW-0548">Nucleotidyltransferase</keyword>
<keyword evidence="6" id="KW-0239">DNA-directed DNA polymerase</keyword>
<dbReference type="SUPFAM" id="SSF46785">
    <property type="entry name" value="Winged helix' DNA-binding domain"/>
    <property type="match status" value="1"/>
</dbReference>
<dbReference type="Gene3D" id="3.40.50.300">
    <property type="entry name" value="P-loop containing nucleotide triphosphate hydrolases"/>
    <property type="match status" value="2"/>
</dbReference>
<feature type="region of interest" description="Disordered" evidence="8">
    <location>
        <begin position="1034"/>
        <end position="1064"/>
    </location>
</feature>
<proteinExistence type="predicted"/>
<dbReference type="CDD" id="cd18795">
    <property type="entry name" value="SF2_C_Ski2"/>
    <property type="match status" value="1"/>
</dbReference>
<dbReference type="InterPro" id="IPR036388">
    <property type="entry name" value="WH-like_DNA-bd_sf"/>
</dbReference>
<dbReference type="Proteomes" id="UP001359485">
    <property type="component" value="Unassembled WGS sequence"/>
</dbReference>
<dbReference type="CDD" id="cd18026">
    <property type="entry name" value="DEXHc_POLQ-like"/>
    <property type="match status" value="1"/>
</dbReference>
<dbReference type="SMART" id="SM00490">
    <property type="entry name" value="HELICc"/>
    <property type="match status" value="1"/>
</dbReference>
<evidence type="ECO:0000256" key="5">
    <source>
        <dbReference type="ARBA" id="ARBA00022840"/>
    </source>
</evidence>
<keyword evidence="2" id="KW-0808">Transferase</keyword>
<evidence type="ECO:0000313" key="11">
    <source>
        <dbReference type="EMBL" id="KAK6619039.1"/>
    </source>
</evidence>
<evidence type="ECO:0000256" key="1">
    <source>
        <dbReference type="ARBA" id="ARBA00012417"/>
    </source>
</evidence>
<evidence type="ECO:0000313" key="12">
    <source>
        <dbReference type="Proteomes" id="UP001359485"/>
    </source>
</evidence>
<dbReference type="Pfam" id="PF00271">
    <property type="entry name" value="Helicase_C"/>
    <property type="match status" value="1"/>
</dbReference>
<dbReference type="Pfam" id="PF20470">
    <property type="entry name" value="HTH_61"/>
    <property type="match status" value="1"/>
</dbReference>
<sequence length="2003" mass="224301">MGQPVDVETDQELFGIFNGENALSSQGNVSLTSQERLSLSTWGLPDKVLQFYHSKGITRMFEWQLDCLTLGGVLDSGNLVYSAPTSAGKTLVAEILIAKTVFEVQRKALVILPFVSVVREKMFYFQNMYASSGIHVEGYMGGHTPSVSFKQVSVAVCTIEKANSIINRLLEEQDIQNLGLVVVDELHLLGDPYRGYLLELLLTKLKYICLKSNFKIQIVGMSATLPNLKSLADWLQASLYYTDFRPVPLREKLKCGTVFYDKQMNKVNELTLLPSEAADDSENVGQLCVETISNGHSILIFCPTKVWCENLADKIALFFRRNGCSKTAETEGTPGWILRKELDMKKINAVIEHLKMSPVGLDKDLHRTVSYGVAFHHAGLTLDERDIIEGSFRQGSIRVLCATSTLSSGVNLPARRVIIRSPMSFGGLMDILTYRQMIGQCDIYGRAGRMGVDSEGESILICKPNERALCQTLMCSTLKRIESCLGHGRLSASLKRALLEIIASGIATTPEDVKIYADCTFLAFSSKHNIQDPIMSCIEFLEENEFIRLQENGTLYSPTPLGKACLASSLPPDEGLALFRELQRARRCFVLDTDLHIIYQVTPYSVSEQWSKVDWLKVLNMLEVLPPSMKRVGEMVGVEEGFLVRVVKGTVNASDQENKNKLSIHRRFYTSLALQELVNEVPLSEVAEKFECNKGMLQSLQQSAATYAGMVTEFTKCLGWNSVELIFSQFQERLQFGIQRELCDLMRLPLLNAMRARVLFNSGFTSLAILANSNIVDVENAFFGMAPFQSKKEIAGETTYEKDKRNKLEAIWVTGKADLTVRQAAELLVREARNILELELGLEHAKWGRKDSSFSESFNKSISNKSAVIQPNRRSTYLEKSQLGCVKADQTFEREHSRSLSKTIKINNGINVTNKIMVMEANNSKAAENICDISSTNVPVSGDCIKNCETDKVLNACDIEMNVLHESIKKESEERKEDITPLKANVSNNISNVIETDIGNSSKVNHKQGLSFNFTSSFIFDMIPDYIANDGTNDAEENVGNNDDFIQSPPVTPRPTEVSYSDKIQSDSKLLSASGLSEDMFDKMNNSGKNISTPIQAHSIKRLPGSGGNKTNVAEVSSPDLFSQSLTFDTQMGRILDFEEPAAKGRQPAFNPSTSFNSDDLGFVSDLSPQHLRKAGNPSALVEPKQPRAVEFKPLVAESSFVEPAIGNGREQDIREGLKRKIESPDLIVDSDESSTDVHHVSKRIKRNPTVNKNSKFQSSTPVVVNDSDDEIMPTPKIGKLDLSSISNISRLRATSLRSFNSSFMKRTSQRSKLMSQASGRLRRAGNQTRKKKNETSVNQINKVKLSLPGNCRTEKLKLDKVNIIDVCDKEEDFRLFCEKLSEQTIVGMAIGCRRKLEEKKNLIGSRIIKKRKIETNKSESSSFHYKDTVLDGVAFYWKQDYVSYLSLDDRIVSASDKINFLKGLCHKKNTFRIFDVREQIKMLQRCCSVLLTTSYQDPKVGYWLLSESWKEKNFSSIALEYLPGSKNLISQLGSIVGFSSPGLLSKSLVFHQTRACLEAYLTYHMIDKQIQLLHAKGLEQAFVQTEMPIMLSLAEMELHGFQICRNSILEYKEKLDAAQEALEQKAYCLAGHKFSITSSAAISKVLFKELNLKVDSVPLMKKKKLMCTNKQVLQDLAEQTKHPLPEVILQWRKIRSITTKFVTSLLQTTMDSTRVFGVSQTYTVTGRISMHEPNLQTIPKFFAVGDEPDETFEINLRDIFVASKNCILLSADYSQIELRILAHLSRDAELIKNIVEAKDIFVSIAANVYGIPHYDVDETLRQRAKQTCYGMIYGVGAKTLSQQIGIDESDAATLLQNFKNKYTGVTNFTEQSVNECKRKGYVTTLLGRRRYLPAIKDTNPTIRAEAERQAINTIVQGSAADLIKTAMITWREKVSNLMLNGITIYFVLHLHDELIFEVQEDVVEAVAAVLKETMEGAMELAVPTPVKIKTGSSWGQLKNYEF</sequence>
<feature type="region of interest" description="Disordered" evidence="8">
    <location>
        <begin position="1318"/>
        <end position="1337"/>
    </location>
</feature>
<dbReference type="InterPro" id="IPR036390">
    <property type="entry name" value="WH_DNA-bd_sf"/>
</dbReference>
<keyword evidence="5" id="KW-0067">ATP-binding</keyword>
<dbReference type="SUPFAM" id="SSF158702">
    <property type="entry name" value="Sec63 N-terminal domain-like"/>
    <property type="match status" value="1"/>
</dbReference>
<reference evidence="11 12" key="1">
    <citation type="submission" date="2023-09" db="EMBL/GenBank/DDBJ databases">
        <title>Genomes of two closely related lineages of the louse Polyplax serrata with different host specificities.</title>
        <authorList>
            <person name="Martinu J."/>
            <person name="Tarabai H."/>
            <person name="Stefka J."/>
            <person name="Hypsa V."/>
        </authorList>
    </citation>
    <scope>NUCLEOTIDE SEQUENCE [LARGE SCALE GENOMIC DNA]</scope>
    <source>
        <strain evidence="11">98ZLc_SE</strain>
    </source>
</reference>
<dbReference type="PRINTS" id="PR00868">
    <property type="entry name" value="DNAPOLI"/>
</dbReference>
<name>A0ABR1AGH8_POLSC</name>
<dbReference type="SMART" id="SM00482">
    <property type="entry name" value="POLAc"/>
    <property type="match status" value="1"/>
</dbReference>
<dbReference type="InterPro" id="IPR002298">
    <property type="entry name" value="DNA_polymerase_A"/>
</dbReference>
<evidence type="ECO:0000256" key="4">
    <source>
        <dbReference type="ARBA" id="ARBA00022741"/>
    </source>
</evidence>
<dbReference type="PANTHER" id="PTHR10133:SF62">
    <property type="entry name" value="DNA POLYMERASE THETA"/>
    <property type="match status" value="1"/>
</dbReference>
<dbReference type="PROSITE" id="PS51194">
    <property type="entry name" value="HELICASE_CTER"/>
    <property type="match status" value="1"/>
</dbReference>
<dbReference type="InterPro" id="IPR048960">
    <property type="entry name" value="POLQ-like_helical"/>
</dbReference>
<feature type="compositionally biased region" description="Basic residues" evidence="8">
    <location>
        <begin position="1321"/>
        <end position="1333"/>
    </location>
</feature>
<dbReference type="SUPFAM" id="SSF56672">
    <property type="entry name" value="DNA/RNA polymerases"/>
    <property type="match status" value="1"/>
</dbReference>
<dbReference type="InterPro" id="IPR001098">
    <property type="entry name" value="DNA-dir_DNA_pol_A_palm_dom"/>
</dbReference>
<evidence type="ECO:0000256" key="7">
    <source>
        <dbReference type="ARBA" id="ARBA00049244"/>
    </source>
</evidence>
<dbReference type="SMART" id="SM00487">
    <property type="entry name" value="DEXDc"/>
    <property type="match status" value="1"/>
</dbReference>
<organism evidence="11 12">
    <name type="scientific">Polyplax serrata</name>
    <name type="common">Common mouse louse</name>
    <dbReference type="NCBI Taxonomy" id="468196"/>
    <lineage>
        <taxon>Eukaryota</taxon>
        <taxon>Metazoa</taxon>
        <taxon>Ecdysozoa</taxon>
        <taxon>Arthropoda</taxon>
        <taxon>Hexapoda</taxon>
        <taxon>Insecta</taxon>
        <taxon>Pterygota</taxon>
        <taxon>Neoptera</taxon>
        <taxon>Paraneoptera</taxon>
        <taxon>Psocodea</taxon>
        <taxon>Troctomorpha</taxon>
        <taxon>Phthiraptera</taxon>
        <taxon>Anoplura</taxon>
        <taxon>Polyplacidae</taxon>
        <taxon>Polyplax</taxon>
    </lineage>
</organism>
<feature type="domain" description="Helicase C-terminal" evidence="10">
    <location>
        <begin position="283"/>
        <end position="502"/>
    </location>
</feature>
<dbReference type="EC" id="2.7.7.7" evidence="1"/>
<dbReference type="PROSITE" id="PS00447">
    <property type="entry name" value="DNA_POLYMERASE_A"/>
    <property type="match status" value="1"/>
</dbReference>
<dbReference type="Pfam" id="PF00270">
    <property type="entry name" value="DEAD"/>
    <property type="match status" value="1"/>
</dbReference>
<dbReference type="PANTHER" id="PTHR10133">
    <property type="entry name" value="DNA POLYMERASE I"/>
    <property type="match status" value="1"/>
</dbReference>
<dbReference type="Gene3D" id="3.30.70.370">
    <property type="match status" value="1"/>
</dbReference>
<comment type="catalytic activity">
    <reaction evidence="7">
        <text>DNA(n) + a 2'-deoxyribonucleoside 5'-triphosphate = DNA(n+1) + diphosphate</text>
        <dbReference type="Rhea" id="RHEA:22508"/>
        <dbReference type="Rhea" id="RHEA-COMP:17339"/>
        <dbReference type="Rhea" id="RHEA-COMP:17340"/>
        <dbReference type="ChEBI" id="CHEBI:33019"/>
        <dbReference type="ChEBI" id="CHEBI:61560"/>
        <dbReference type="ChEBI" id="CHEBI:173112"/>
        <dbReference type="EC" id="2.7.7.7"/>
    </reaction>
</comment>
<dbReference type="Gene3D" id="1.10.3380.20">
    <property type="match status" value="1"/>
</dbReference>
<dbReference type="Gene3D" id="1.20.1060.10">
    <property type="entry name" value="Taq DNA Polymerase, Chain T, domain 4"/>
    <property type="match status" value="1"/>
</dbReference>
<dbReference type="Pfam" id="PF21099">
    <property type="entry name" value="POLQ_helical"/>
    <property type="match status" value="1"/>
</dbReference>
<dbReference type="Gene3D" id="3.30.420.10">
    <property type="entry name" value="Ribonuclease H-like superfamily/Ribonuclease H"/>
    <property type="match status" value="1"/>
</dbReference>
<gene>
    <name evidence="11" type="ORF">RUM44_003421</name>
</gene>
<dbReference type="InterPro" id="IPR036397">
    <property type="entry name" value="RNaseH_sf"/>
</dbReference>
<evidence type="ECO:0000256" key="2">
    <source>
        <dbReference type="ARBA" id="ARBA00022679"/>
    </source>
</evidence>
<dbReference type="Pfam" id="PF00476">
    <property type="entry name" value="DNA_pol_A"/>
    <property type="match status" value="1"/>
</dbReference>
<keyword evidence="4" id="KW-0547">Nucleotide-binding</keyword>
<dbReference type="SUPFAM" id="SSF52540">
    <property type="entry name" value="P-loop containing nucleoside triphosphate hydrolases"/>
    <property type="match status" value="1"/>
</dbReference>
<feature type="compositionally biased region" description="Polar residues" evidence="8">
    <location>
        <begin position="1251"/>
        <end position="1263"/>
    </location>
</feature>